<dbReference type="AlphaFoldDB" id="A0AA38G0P0"/>
<dbReference type="SUPFAM" id="SSF57756">
    <property type="entry name" value="Retrovirus zinc finger-like domains"/>
    <property type="match status" value="1"/>
</dbReference>
<proteinExistence type="predicted"/>
<name>A0AA38G0P0_TAXCH</name>
<dbReference type="GO" id="GO:0006396">
    <property type="term" value="P:RNA processing"/>
    <property type="evidence" value="ECO:0007669"/>
    <property type="project" value="InterPro"/>
</dbReference>
<evidence type="ECO:0000256" key="3">
    <source>
        <dbReference type="SAM" id="SignalP"/>
    </source>
</evidence>
<dbReference type="PANTHER" id="PTHR43191:SF2">
    <property type="entry name" value="RRNA METHYLTRANSFERASE 3, MITOCHONDRIAL"/>
    <property type="match status" value="1"/>
</dbReference>
<feature type="signal peptide" evidence="3">
    <location>
        <begin position="1"/>
        <end position="24"/>
    </location>
</feature>
<dbReference type="SUPFAM" id="SSF75217">
    <property type="entry name" value="alpha/beta knot"/>
    <property type="match status" value="1"/>
</dbReference>
<dbReference type="InterPro" id="IPR001537">
    <property type="entry name" value="SpoU_MeTrfase"/>
</dbReference>
<dbReference type="InterPro" id="IPR029026">
    <property type="entry name" value="tRNA_m1G_MTases_N"/>
</dbReference>
<dbReference type="GO" id="GO:0008270">
    <property type="term" value="F:zinc ion binding"/>
    <property type="evidence" value="ECO:0007669"/>
    <property type="project" value="InterPro"/>
</dbReference>
<feature type="domain" description="tRNA/rRNA methyltransferase SpoU type" evidence="4">
    <location>
        <begin position="235"/>
        <end position="419"/>
    </location>
</feature>
<dbReference type="SUPFAM" id="SSF55315">
    <property type="entry name" value="L30e-like"/>
    <property type="match status" value="1"/>
</dbReference>
<feature type="chain" id="PRO_5041468258" description="tRNA/rRNA methyltransferase SpoU type domain-containing protein" evidence="3">
    <location>
        <begin position="25"/>
        <end position="631"/>
    </location>
</feature>
<dbReference type="Proteomes" id="UP000824469">
    <property type="component" value="Unassembled WGS sequence"/>
</dbReference>
<dbReference type="GO" id="GO:0032259">
    <property type="term" value="P:methylation"/>
    <property type="evidence" value="ECO:0007669"/>
    <property type="project" value="UniProtKB-KW"/>
</dbReference>
<evidence type="ECO:0000259" key="4">
    <source>
        <dbReference type="Pfam" id="PF00588"/>
    </source>
</evidence>
<dbReference type="Pfam" id="PF00588">
    <property type="entry name" value="SpoU_methylase"/>
    <property type="match status" value="1"/>
</dbReference>
<keyword evidence="2" id="KW-0808">Transferase</keyword>
<dbReference type="GO" id="GO:0003723">
    <property type="term" value="F:RNA binding"/>
    <property type="evidence" value="ECO:0007669"/>
    <property type="project" value="InterPro"/>
</dbReference>
<dbReference type="EMBL" id="JAHRHJ020000005">
    <property type="protein sequence ID" value="KAH9314127.1"/>
    <property type="molecule type" value="Genomic_DNA"/>
</dbReference>
<keyword evidence="1" id="KW-0489">Methyltransferase</keyword>
<accession>A0AA38G0P0</accession>
<dbReference type="InterPro" id="IPR029028">
    <property type="entry name" value="Alpha/beta_knot_MTases"/>
</dbReference>
<evidence type="ECO:0000256" key="1">
    <source>
        <dbReference type="ARBA" id="ARBA00022603"/>
    </source>
</evidence>
<keyword evidence="3" id="KW-0732">Signal</keyword>
<evidence type="ECO:0000313" key="5">
    <source>
        <dbReference type="EMBL" id="KAH9314127.1"/>
    </source>
</evidence>
<feature type="non-terminal residue" evidence="5">
    <location>
        <position position="631"/>
    </location>
</feature>
<evidence type="ECO:0000313" key="6">
    <source>
        <dbReference type="Proteomes" id="UP000824469"/>
    </source>
</evidence>
<dbReference type="CDD" id="cd18095">
    <property type="entry name" value="SpoU-like_rRNA-MTase"/>
    <property type="match status" value="1"/>
</dbReference>
<comment type="caution">
    <text evidence="5">The sequence shown here is derived from an EMBL/GenBank/DDBJ whole genome shotgun (WGS) entry which is preliminary data.</text>
</comment>
<protein>
    <recommendedName>
        <fullName evidence="4">tRNA/rRNA methyltransferase SpoU type domain-containing protein</fullName>
    </recommendedName>
</protein>
<dbReference type="InterPro" id="IPR051259">
    <property type="entry name" value="rRNA_Methyltransferase"/>
</dbReference>
<organism evidence="5 6">
    <name type="scientific">Taxus chinensis</name>
    <name type="common">Chinese yew</name>
    <name type="synonym">Taxus wallichiana var. chinensis</name>
    <dbReference type="NCBI Taxonomy" id="29808"/>
    <lineage>
        <taxon>Eukaryota</taxon>
        <taxon>Viridiplantae</taxon>
        <taxon>Streptophyta</taxon>
        <taxon>Embryophyta</taxon>
        <taxon>Tracheophyta</taxon>
        <taxon>Spermatophyta</taxon>
        <taxon>Pinopsida</taxon>
        <taxon>Pinidae</taxon>
        <taxon>Conifers II</taxon>
        <taxon>Cupressales</taxon>
        <taxon>Taxaceae</taxon>
        <taxon>Taxus</taxon>
    </lineage>
</organism>
<dbReference type="GO" id="GO:0008173">
    <property type="term" value="F:RNA methyltransferase activity"/>
    <property type="evidence" value="ECO:0007669"/>
    <property type="project" value="InterPro"/>
</dbReference>
<dbReference type="PANTHER" id="PTHR43191">
    <property type="entry name" value="RRNA METHYLTRANSFERASE 3"/>
    <property type="match status" value="1"/>
</dbReference>
<keyword evidence="6" id="KW-1185">Reference proteome</keyword>
<dbReference type="Gene3D" id="3.30.1330.30">
    <property type="match status" value="1"/>
</dbReference>
<dbReference type="Gene3D" id="3.40.1280.10">
    <property type="match status" value="1"/>
</dbReference>
<evidence type="ECO:0000256" key="2">
    <source>
        <dbReference type="ARBA" id="ARBA00022679"/>
    </source>
</evidence>
<dbReference type="InterPro" id="IPR029064">
    <property type="entry name" value="Ribosomal_eL30-like_sf"/>
</dbReference>
<reference evidence="5 6" key="1">
    <citation type="journal article" date="2021" name="Nat. Plants">
        <title>The Taxus genome provides insights into paclitaxel biosynthesis.</title>
        <authorList>
            <person name="Xiong X."/>
            <person name="Gou J."/>
            <person name="Liao Q."/>
            <person name="Li Y."/>
            <person name="Zhou Q."/>
            <person name="Bi G."/>
            <person name="Li C."/>
            <person name="Du R."/>
            <person name="Wang X."/>
            <person name="Sun T."/>
            <person name="Guo L."/>
            <person name="Liang H."/>
            <person name="Lu P."/>
            <person name="Wu Y."/>
            <person name="Zhang Z."/>
            <person name="Ro D.K."/>
            <person name="Shang Y."/>
            <person name="Huang S."/>
            <person name="Yan J."/>
        </authorList>
    </citation>
    <scope>NUCLEOTIDE SEQUENCE [LARGE SCALE GENOMIC DNA]</scope>
    <source>
        <strain evidence="5">Ta-2019</strain>
    </source>
</reference>
<sequence>ARHFPPTSWETALFLVYDMSAVLCASLPPALSQPCRRFESRRVILDTHFRRLILVSRRNRNSFEGKAVSNRFTSRKEGGGRANLVQYDNTVENNGKNGEVEMPAHDYISSVANPFVKHIVKLRRSSSYRHSVGSVVVVGTTPLREISEFLQPKGAKSVVDHLLVQDGADIPVGLVETSRHIVRVSPSVMQKLAGVESIEANETIGIIKLPKSFCDMESTGIQSNFQTWCSLPHRLLVLDGIQDPGNLGTLLRTAVAFQWDGVFLLPGCCDPFNEKALRASQGACFQVPIATGLWSHLEILRDQYQMDMYAAQQFSNKISGEIITRKKISSEKGKTNIMHSSSQRDLEVTESRGCNGNNPALLSQELISALANKPVSLVLGSEGKGLSEQSKTSCNLVAIPMPGGSESLNVSVAGGIFLFLLRRQIQLAEVKAAIEDEDAKAILLNSLSSKYSNVVFTLSQIQSQSLGDMIATLLAEEKRTTEDAEGHSQQESAFYSRTRKYHRRSYKSEIECHYCKKRGHTAWDCRVRANDVLKGKVISNTANIAMVEDPLDAEEGTEIKDARDRKIIERLDLGVSVLEDPIIGEWNPAAELQAYRHNFYGSDNSLKNSPGPEKARLRQATKKAFDNFQDN</sequence>
<dbReference type="InterPro" id="IPR036875">
    <property type="entry name" value="Znf_CCHC_sf"/>
</dbReference>
<gene>
    <name evidence="5" type="ORF">KI387_022754</name>
</gene>